<sequence>MESVLLTRQRHPGSYFLLLQLQPALVFYDLPCLVSIVPCVMPGYFVVQGCVKTQLRCKSEEDVVLLSSRCLGTLSSIFCLEVGSHFQVDAHGSVKKM</sequence>
<protein>
    <submittedName>
        <fullName evidence="2">Uncharacterized protein</fullName>
    </submittedName>
</protein>
<keyword evidence="3" id="KW-1185">Reference proteome</keyword>
<reference evidence="2 3" key="1">
    <citation type="journal article" date="2019" name="Sci. Rep.">
        <title>Orb-weaving spider Araneus ventricosus genome elucidates the spidroin gene catalogue.</title>
        <authorList>
            <person name="Kono N."/>
            <person name="Nakamura H."/>
            <person name="Ohtoshi R."/>
            <person name="Moran D.A.P."/>
            <person name="Shinohara A."/>
            <person name="Yoshida Y."/>
            <person name="Fujiwara M."/>
            <person name="Mori M."/>
            <person name="Tomita M."/>
            <person name="Arakawa K."/>
        </authorList>
    </citation>
    <scope>NUCLEOTIDE SEQUENCE [LARGE SCALE GENOMIC DNA]</scope>
</reference>
<keyword evidence="1" id="KW-0812">Transmembrane</keyword>
<dbReference type="AlphaFoldDB" id="A0A4Y2ET28"/>
<evidence type="ECO:0000313" key="2">
    <source>
        <dbReference type="EMBL" id="GBM31338.1"/>
    </source>
</evidence>
<gene>
    <name evidence="2" type="ORF">AVEN_192748_1</name>
</gene>
<feature type="transmembrane region" description="Helical" evidence="1">
    <location>
        <begin position="25"/>
        <end position="47"/>
    </location>
</feature>
<dbReference type="EMBL" id="BGPR01000681">
    <property type="protein sequence ID" value="GBM31338.1"/>
    <property type="molecule type" value="Genomic_DNA"/>
</dbReference>
<accession>A0A4Y2ET28</accession>
<comment type="caution">
    <text evidence="2">The sequence shown here is derived from an EMBL/GenBank/DDBJ whole genome shotgun (WGS) entry which is preliminary data.</text>
</comment>
<dbReference type="Proteomes" id="UP000499080">
    <property type="component" value="Unassembled WGS sequence"/>
</dbReference>
<organism evidence="2 3">
    <name type="scientific">Araneus ventricosus</name>
    <name type="common">Orbweaver spider</name>
    <name type="synonym">Epeira ventricosa</name>
    <dbReference type="NCBI Taxonomy" id="182803"/>
    <lineage>
        <taxon>Eukaryota</taxon>
        <taxon>Metazoa</taxon>
        <taxon>Ecdysozoa</taxon>
        <taxon>Arthropoda</taxon>
        <taxon>Chelicerata</taxon>
        <taxon>Arachnida</taxon>
        <taxon>Araneae</taxon>
        <taxon>Araneomorphae</taxon>
        <taxon>Entelegynae</taxon>
        <taxon>Araneoidea</taxon>
        <taxon>Araneidae</taxon>
        <taxon>Araneus</taxon>
    </lineage>
</organism>
<proteinExistence type="predicted"/>
<evidence type="ECO:0000313" key="3">
    <source>
        <dbReference type="Proteomes" id="UP000499080"/>
    </source>
</evidence>
<keyword evidence="1" id="KW-1133">Transmembrane helix</keyword>
<name>A0A4Y2ET28_ARAVE</name>
<evidence type="ECO:0000256" key="1">
    <source>
        <dbReference type="SAM" id="Phobius"/>
    </source>
</evidence>
<keyword evidence="1" id="KW-0472">Membrane</keyword>